<organism evidence="2 3">
    <name type="scientific">Brassica carinata</name>
    <name type="common">Ethiopian mustard</name>
    <name type="synonym">Abyssinian cabbage</name>
    <dbReference type="NCBI Taxonomy" id="52824"/>
    <lineage>
        <taxon>Eukaryota</taxon>
        <taxon>Viridiplantae</taxon>
        <taxon>Streptophyta</taxon>
        <taxon>Embryophyta</taxon>
        <taxon>Tracheophyta</taxon>
        <taxon>Spermatophyta</taxon>
        <taxon>Magnoliopsida</taxon>
        <taxon>eudicotyledons</taxon>
        <taxon>Gunneridae</taxon>
        <taxon>Pentapetalae</taxon>
        <taxon>rosids</taxon>
        <taxon>malvids</taxon>
        <taxon>Brassicales</taxon>
        <taxon>Brassicaceae</taxon>
        <taxon>Brassiceae</taxon>
        <taxon>Brassica</taxon>
    </lineage>
</organism>
<proteinExistence type="predicted"/>
<name>A0A8X7V8X4_BRACI</name>
<gene>
    <name evidence="2" type="ORF">Bca52824_032737</name>
</gene>
<keyword evidence="3" id="KW-1185">Reference proteome</keyword>
<evidence type="ECO:0000256" key="1">
    <source>
        <dbReference type="SAM" id="MobiDB-lite"/>
    </source>
</evidence>
<protein>
    <submittedName>
        <fullName evidence="2">Uncharacterized protein</fullName>
    </submittedName>
</protein>
<sequence length="371" mass="39665">MLHCPRGTTVRNFRGYVRLELVITYNTVCSLRNLRVLDFRIGSTTYVVDDRQAEENRGEYERLVFGDRVKETERVMNTLFTEQTLMLFHRVSCEMAYADNCLRLGGNTNQPSREVIVVEDDDDVMYEADNANNGSGLNTGHGAGPPTLMTNLVSVPIGQAQAPSIFWDVGMDVRNFHEQSNPVSNVPATENKMRFWETVIGGGFAIDADLNINGPAEVDVQNVGGIIQNENADVAPVSNEVVVPNIVDGDIGDADGGGSSTGSSRNVGSVVGYGDGGIEAAVVAPLNIPVRFSHDNQGNCGRVGEGIRSTPATEEGPVLSPPDLQVPSSQARLPIFKFTSTSHTGEASGVKKADKGIADTASEGSDNDGGF</sequence>
<feature type="region of interest" description="Disordered" evidence="1">
    <location>
        <begin position="307"/>
        <end position="326"/>
    </location>
</feature>
<dbReference type="AlphaFoldDB" id="A0A8X7V8X4"/>
<dbReference type="Proteomes" id="UP000886595">
    <property type="component" value="Unassembled WGS sequence"/>
</dbReference>
<evidence type="ECO:0000313" key="2">
    <source>
        <dbReference type="EMBL" id="KAG2304086.1"/>
    </source>
</evidence>
<feature type="region of interest" description="Disordered" evidence="1">
    <location>
        <begin position="339"/>
        <end position="371"/>
    </location>
</feature>
<accession>A0A8X7V8X4</accession>
<reference evidence="2 3" key="1">
    <citation type="submission" date="2020-02" db="EMBL/GenBank/DDBJ databases">
        <authorList>
            <person name="Ma Q."/>
            <person name="Huang Y."/>
            <person name="Song X."/>
            <person name="Pei D."/>
        </authorList>
    </citation>
    <scope>NUCLEOTIDE SEQUENCE [LARGE SCALE GENOMIC DNA]</scope>
    <source>
        <strain evidence="2">Sxm20200214</strain>
        <tissue evidence="2">Leaf</tissue>
    </source>
</reference>
<evidence type="ECO:0000313" key="3">
    <source>
        <dbReference type="Proteomes" id="UP000886595"/>
    </source>
</evidence>
<comment type="caution">
    <text evidence="2">The sequence shown here is derived from an EMBL/GenBank/DDBJ whole genome shotgun (WGS) entry which is preliminary data.</text>
</comment>
<dbReference type="EMBL" id="JAAMPC010000007">
    <property type="protein sequence ID" value="KAG2304086.1"/>
    <property type="molecule type" value="Genomic_DNA"/>
</dbReference>